<gene>
    <name evidence="2" type="ORF">MNBD_GAMMA26-2194</name>
</gene>
<feature type="domain" description="Fido" evidence="1">
    <location>
        <begin position="7"/>
        <end position="124"/>
    </location>
</feature>
<dbReference type="PROSITE" id="PS51459">
    <property type="entry name" value="FIDO"/>
    <property type="match status" value="1"/>
</dbReference>
<dbReference type="PANTHER" id="PTHR39426">
    <property type="entry name" value="HOMOLOGY TO DEATH-ON-CURING PROTEIN OF PHAGE P1"/>
    <property type="match status" value="1"/>
</dbReference>
<accession>A0A3B1ASH6</accession>
<protein>
    <submittedName>
        <fullName evidence="2">Death on curing protein, Doc toxin</fullName>
    </submittedName>
</protein>
<reference evidence="2" key="1">
    <citation type="submission" date="2018-06" db="EMBL/GenBank/DDBJ databases">
        <authorList>
            <person name="Zhirakovskaya E."/>
        </authorList>
    </citation>
    <scope>NUCLEOTIDE SEQUENCE</scope>
</reference>
<dbReference type="Gene3D" id="1.20.120.1870">
    <property type="entry name" value="Fic/DOC protein, Fido domain"/>
    <property type="match status" value="1"/>
</dbReference>
<evidence type="ECO:0000313" key="2">
    <source>
        <dbReference type="EMBL" id="VAX08939.1"/>
    </source>
</evidence>
<proteinExistence type="predicted"/>
<dbReference type="NCBIfam" id="TIGR01550">
    <property type="entry name" value="DOC_P1"/>
    <property type="match status" value="1"/>
</dbReference>
<dbReference type="InterPro" id="IPR003812">
    <property type="entry name" value="Fido"/>
</dbReference>
<organism evidence="2">
    <name type="scientific">hydrothermal vent metagenome</name>
    <dbReference type="NCBI Taxonomy" id="652676"/>
    <lineage>
        <taxon>unclassified sequences</taxon>
        <taxon>metagenomes</taxon>
        <taxon>ecological metagenomes</taxon>
    </lineage>
</organism>
<dbReference type="GO" id="GO:0016301">
    <property type="term" value="F:kinase activity"/>
    <property type="evidence" value="ECO:0007669"/>
    <property type="project" value="InterPro"/>
</dbReference>
<dbReference type="AlphaFoldDB" id="A0A3B1ASH6"/>
<dbReference type="InterPro" id="IPR053737">
    <property type="entry name" value="Type_II_TA_Toxin"/>
</dbReference>
<dbReference type="Pfam" id="PF02661">
    <property type="entry name" value="Fic"/>
    <property type="match status" value="1"/>
</dbReference>
<dbReference type="InterPro" id="IPR036597">
    <property type="entry name" value="Fido-like_dom_sf"/>
</dbReference>
<dbReference type="PIRSF" id="PIRSF018297">
    <property type="entry name" value="Doc"/>
    <property type="match status" value="1"/>
</dbReference>
<dbReference type="InterPro" id="IPR006440">
    <property type="entry name" value="Doc"/>
</dbReference>
<name>A0A3B1ASH6_9ZZZZ</name>
<dbReference type="SUPFAM" id="SSF140931">
    <property type="entry name" value="Fic-like"/>
    <property type="match status" value="1"/>
</dbReference>
<sequence>MTEPSWVLDEIVFSVHQILLSEHGGSTGICDKALLESALSRPKQRYEYEPESTIFKLATSYSFGLAKNHPFIDGNKRIALAIGAIFLELNGFTLNASEPETVIIFEQLASGNIAEIELADWFKSNSIPSA</sequence>
<evidence type="ECO:0000259" key="1">
    <source>
        <dbReference type="PROSITE" id="PS51459"/>
    </source>
</evidence>
<dbReference type="EMBL" id="UOFX01000044">
    <property type="protein sequence ID" value="VAX08939.1"/>
    <property type="molecule type" value="Genomic_DNA"/>
</dbReference>
<dbReference type="PANTHER" id="PTHR39426:SF1">
    <property type="entry name" value="HOMOLOGY TO DEATH-ON-CURING PROTEIN OF PHAGE P1"/>
    <property type="match status" value="1"/>
</dbReference>